<keyword evidence="4" id="KW-0560">Oxidoreductase</keyword>
<evidence type="ECO:0008006" key="12">
    <source>
        <dbReference type="Google" id="ProtNLM"/>
    </source>
</evidence>
<keyword evidence="5" id="KW-0520">NAD</keyword>
<keyword evidence="2 6" id="KW-0285">Flavoprotein</keyword>
<dbReference type="VEuPathDB" id="VectorBase:LOC119185610"/>
<evidence type="ECO:0000259" key="8">
    <source>
        <dbReference type="Pfam" id="PF00175"/>
    </source>
</evidence>
<dbReference type="Pfam" id="PF00175">
    <property type="entry name" value="NAD_binding_1"/>
    <property type="match status" value="1"/>
</dbReference>
<feature type="region of interest" description="Disordered" evidence="7">
    <location>
        <begin position="118"/>
        <end position="149"/>
    </location>
</feature>
<evidence type="ECO:0000313" key="11">
    <source>
        <dbReference type="Proteomes" id="UP000821866"/>
    </source>
</evidence>
<keyword evidence="3 6" id="KW-0274">FAD</keyword>
<dbReference type="PANTHER" id="PTHR19370:SF185">
    <property type="entry name" value="NADH-CYTOCHROME B5 REDUCTASE"/>
    <property type="match status" value="1"/>
</dbReference>
<evidence type="ECO:0000256" key="2">
    <source>
        <dbReference type="ARBA" id="ARBA00022630"/>
    </source>
</evidence>
<sequence>MVKIYPAGVSRKYPNGGLMSQYLDSLKPGDKIQIQGPKRRFVYEGRGKFATADGHQLPLVARLGLVAAGSGVTPMLQLLRHLLADNVDRTTVMMIDVNSNEQDIIARQELDDYAKNHAAFSATPETQNREGAKEKEKTAPTLKKTALTS</sequence>
<feature type="compositionally biased region" description="Low complexity" evidence="7">
    <location>
        <begin position="139"/>
        <end position="149"/>
    </location>
</feature>
<dbReference type="PRINTS" id="PR00406">
    <property type="entry name" value="CYTB5RDTASE"/>
</dbReference>
<dbReference type="Gene3D" id="2.40.30.10">
    <property type="entry name" value="Translation factors"/>
    <property type="match status" value="1"/>
</dbReference>
<comment type="cofactor">
    <cofactor evidence="1 6">
        <name>FAD</name>
        <dbReference type="ChEBI" id="CHEBI:57692"/>
    </cofactor>
</comment>
<feature type="domain" description="Oxidoreductase FAD/NAD(P)-binding" evidence="8">
    <location>
        <begin position="65"/>
        <end position="136"/>
    </location>
</feature>
<comment type="caution">
    <text evidence="10">The sequence shown here is derived from an EMBL/GenBank/DDBJ whole genome shotgun (WGS) entry which is preliminary data.</text>
</comment>
<gene>
    <name evidence="10" type="ORF">HPB51_027932</name>
</gene>
<dbReference type="PANTHER" id="PTHR19370">
    <property type="entry name" value="NADH-CYTOCHROME B5 REDUCTASE"/>
    <property type="match status" value="1"/>
</dbReference>
<reference evidence="10" key="1">
    <citation type="journal article" date="2020" name="Cell">
        <title>Large-Scale Comparative Analyses of Tick Genomes Elucidate Their Genetic Diversity and Vector Capacities.</title>
        <authorList>
            <consortium name="Tick Genome and Microbiome Consortium (TIGMIC)"/>
            <person name="Jia N."/>
            <person name="Wang J."/>
            <person name="Shi W."/>
            <person name="Du L."/>
            <person name="Sun Y."/>
            <person name="Zhan W."/>
            <person name="Jiang J.F."/>
            <person name="Wang Q."/>
            <person name="Zhang B."/>
            <person name="Ji P."/>
            <person name="Bell-Sakyi L."/>
            <person name="Cui X.M."/>
            <person name="Yuan T.T."/>
            <person name="Jiang B.G."/>
            <person name="Yang W.F."/>
            <person name="Lam T.T."/>
            <person name="Chang Q.C."/>
            <person name="Ding S.J."/>
            <person name="Wang X.J."/>
            <person name="Zhu J.G."/>
            <person name="Ruan X.D."/>
            <person name="Zhao L."/>
            <person name="Wei J.T."/>
            <person name="Ye R.Z."/>
            <person name="Que T.C."/>
            <person name="Du C.H."/>
            <person name="Zhou Y.H."/>
            <person name="Cheng J.X."/>
            <person name="Dai P.F."/>
            <person name="Guo W.B."/>
            <person name="Han X.H."/>
            <person name="Huang E.J."/>
            <person name="Li L.F."/>
            <person name="Wei W."/>
            <person name="Gao Y.C."/>
            <person name="Liu J.Z."/>
            <person name="Shao H.Z."/>
            <person name="Wang X."/>
            <person name="Wang C.C."/>
            <person name="Yang T.C."/>
            <person name="Huo Q.B."/>
            <person name="Li W."/>
            <person name="Chen H.Y."/>
            <person name="Chen S.E."/>
            <person name="Zhou L.G."/>
            <person name="Ni X.B."/>
            <person name="Tian J.H."/>
            <person name="Sheng Y."/>
            <person name="Liu T."/>
            <person name="Pan Y.S."/>
            <person name="Xia L.Y."/>
            <person name="Li J."/>
            <person name="Zhao F."/>
            <person name="Cao W.C."/>
        </authorList>
    </citation>
    <scope>NUCLEOTIDE SEQUENCE</scope>
    <source>
        <strain evidence="10">Rmic-2018</strain>
    </source>
</reference>
<dbReference type="GO" id="GO:0016491">
    <property type="term" value="F:oxidoreductase activity"/>
    <property type="evidence" value="ECO:0007669"/>
    <property type="project" value="UniProtKB-KW"/>
</dbReference>
<evidence type="ECO:0000256" key="6">
    <source>
        <dbReference type="PIRSR" id="PIRSR601834-1"/>
    </source>
</evidence>
<dbReference type="InterPro" id="IPR008333">
    <property type="entry name" value="Cbr1-like_FAD-bd_dom"/>
</dbReference>
<dbReference type="CDD" id="cd06183">
    <property type="entry name" value="cyt_b5_reduct_like"/>
    <property type="match status" value="1"/>
</dbReference>
<proteinExistence type="predicted"/>
<accession>A0A9J6CYQ7</accession>
<evidence type="ECO:0000256" key="7">
    <source>
        <dbReference type="SAM" id="MobiDB-lite"/>
    </source>
</evidence>
<name>A0A9J6CYQ7_RHIMP</name>
<feature type="compositionally biased region" description="Basic and acidic residues" evidence="7">
    <location>
        <begin position="127"/>
        <end position="138"/>
    </location>
</feature>
<dbReference type="SUPFAM" id="SSF63380">
    <property type="entry name" value="Riboflavin synthase domain-like"/>
    <property type="match status" value="1"/>
</dbReference>
<evidence type="ECO:0000256" key="3">
    <source>
        <dbReference type="ARBA" id="ARBA00022827"/>
    </source>
</evidence>
<dbReference type="Proteomes" id="UP000821866">
    <property type="component" value="Unassembled WGS sequence"/>
</dbReference>
<keyword evidence="11" id="KW-1185">Reference proteome</keyword>
<dbReference type="InterPro" id="IPR017938">
    <property type="entry name" value="Riboflavin_synthase-like_b-brl"/>
</dbReference>
<dbReference type="InterPro" id="IPR039261">
    <property type="entry name" value="FNR_nucleotide-bd"/>
</dbReference>
<dbReference type="EMBL" id="JABSTU010004536">
    <property type="protein sequence ID" value="KAH7958081.1"/>
    <property type="molecule type" value="Genomic_DNA"/>
</dbReference>
<dbReference type="InterPro" id="IPR001433">
    <property type="entry name" value="OxRdtase_FAD/NAD-bd"/>
</dbReference>
<dbReference type="InterPro" id="IPR001709">
    <property type="entry name" value="Flavoprot_Pyr_Nucl_cyt_Rdtase"/>
</dbReference>
<protein>
    <recommendedName>
        <fullName evidence="12">Cytochrome-b5 reductase</fullName>
    </recommendedName>
</protein>
<evidence type="ECO:0000256" key="1">
    <source>
        <dbReference type="ARBA" id="ARBA00001974"/>
    </source>
</evidence>
<dbReference type="AlphaFoldDB" id="A0A9J6CYQ7"/>
<evidence type="ECO:0000256" key="4">
    <source>
        <dbReference type="ARBA" id="ARBA00023002"/>
    </source>
</evidence>
<feature type="binding site" evidence="6">
    <location>
        <position position="20"/>
    </location>
    <ligand>
        <name>FAD</name>
        <dbReference type="ChEBI" id="CHEBI:57692"/>
    </ligand>
</feature>
<feature type="binding site" evidence="6">
    <location>
        <position position="73"/>
    </location>
    <ligand>
        <name>FAD</name>
        <dbReference type="ChEBI" id="CHEBI:57692"/>
    </ligand>
</feature>
<organism evidence="10 11">
    <name type="scientific">Rhipicephalus microplus</name>
    <name type="common">Cattle tick</name>
    <name type="synonym">Boophilus microplus</name>
    <dbReference type="NCBI Taxonomy" id="6941"/>
    <lineage>
        <taxon>Eukaryota</taxon>
        <taxon>Metazoa</taxon>
        <taxon>Ecdysozoa</taxon>
        <taxon>Arthropoda</taxon>
        <taxon>Chelicerata</taxon>
        <taxon>Arachnida</taxon>
        <taxon>Acari</taxon>
        <taxon>Parasitiformes</taxon>
        <taxon>Ixodida</taxon>
        <taxon>Ixodoidea</taxon>
        <taxon>Ixodidae</taxon>
        <taxon>Rhipicephalinae</taxon>
        <taxon>Rhipicephalus</taxon>
        <taxon>Boophilus</taxon>
    </lineage>
</organism>
<dbReference type="PRINTS" id="PR00371">
    <property type="entry name" value="FPNCR"/>
</dbReference>
<dbReference type="InterPro" id="IPR001834">
    <property type="entry name" value="CBR-like"/>
</dbReference>
<feature type="domain" description="Flavoprotein pyridine nucleotide cytochrome reductase-like FAD-binding" evidence="9">
    <location>
        <begin position="2"/>
        <end position="43"/>
    </location>
</feature>
<dbReference type="Pfam" id="PF00970">
    <property type="entry name" value="FAD_binding_6"/>
    <property type="match status" value="1"/>
</dbReference>
<evidence type="ECO:0000256" key="5">
    <source>
        <dbReference type="ARBA" id="ARBA00023027"/>
    </source>
</evidence>
<dbReference type="GO" id="GO:0071949">
    <property type="term" value="F:FAD binding"/>
    <property type="evidence" value="ECO:0007669"/>
    <property type="project" value="TreeGrafter"/>
</dbReference>
<evidence type="ECO:0000313" key="10">
    <source>
        <dbReference type="EMBL" id="KAH7958081.1"/>
    </source>
</evidence>
<reference evidence="10" key="2">
    <citation type="submission" date="2021-09" db="EMBL/GenBank/DDBJ databases">
        <authorList>
            <person name="Jia N."/>
            <person name="Wang J."/>
            <person name="Shi W."/>
            <person name="Du L."/>
            <person name="Sun Y."/>
            <person name="Zhan W."/>
            <person name="Jiang J."/>
            <person name="Wang Q."/>
            <person name="Zhang B."/>
            <person name="Ji P."/>
            <person name="Sakyi L.B."/>
            <person name="Cui X."/>
            <person name="Yuan T."/>
            <person name="Jiang B."/>
            <person name="Yang W."/>
            <person name="Lam T.T.-Y."/>
            <person name="Chang Q."/>
            <person name="Ding S."/>
            <person name="Wang X."/>
            <person name="Zhu J."/>
            <person name="Ruan X."/>
            <person name="Zhao L."/>
            <person name="Wei J."/>
            <person name="Que T."/>
            <person name="Du C."/>
            <person name="Cheng J."/>
            <person name="Dai P."/>
            <person name="Han X."/>
            <person name="Huang E."/>
            <person name="Gao Y."/>
            <person name="Liu J."/>
            <person name="Shao H."/>
            <person name="Ye R."/>
            <person name="Li L."/>
            <person name="Wei W."/>
            <person name="Wang X."/>
            <person name="Wang C."/>
            <person name="Huo Q."/>
            <person name="Li W."/>
            <person name="Guo W."/>
            <person name="Chen H."/>
            <person name="Chen S."/>
            <person name="Zhou L."/>
            <person name="Zhou L."/>
            <person name="Ni X."/>
            <person name="Tian J."/>
            <person name="Zhou Y."/>
            <person name="Sheng Y."/>
            <person name="Liu T."/>
            <person name="Pan Y."/>
            <person name="Xia L."/>
            <person name="Li J."/>
            <person name="Zhao F."/>
            <person name="Cao W."/>
        </authorList>
    </citation>
    <scope>NUCLEOTIDE SEQUENCE</scope>
    <source>
        <strain evidence="10">Rmic-2018</strain>
        <tissue evidence="10">Larvae</tissue>
    </source>
</reference>
<dbReference type="SUPFAM" id="SSF52343">
    <property type="entry name" value="Ferredoxin reductase-like, C-terminal NADP-linked domain"/>
    <property type="match status" value="1"/>
</dbReference>
<feature type="binding site" evidence="6">
    <location>
        <position position="19"/>
    </location>
    <ligand>
        <name>FAD</name>
        <dbReference type="ChEBI" id="CHEBI:57692"/>
    </ligand>
</feature>
<evidence type="ECO:0000259" key="9">
    <source>
        <dbReference type="Pfam" id="PF00970"/>
    </source>
</evidence>
<dbReference type="Gene3D" id="3.40.50.80">
    <property type="entry name" value="Nucleotide-binding domain of ferredoxin-NADP reductase (FNR) module"/>
    <property type="match status" value="1"/>
</dbReference>